<reference evidence="1" key="1">
    <citation type="submission" date="2016-01" db="EMBL/GenBank/DDBJ databases">
        <authorList>
            <person name="Peeters C."/>
        </authorList>
    </citation>
    <scope>NUCLEOTIDE SEQUENCE [LARGE SCALE GENOMIC DNA]</scope>
    <source>
        <strain evidence="1">LMG 29326</strain>
    </source>
</reference>
<dbReference type="AlphaFoldDB" id="A0A157Z322"/>
<gene>
    <name evidence="1" type="ORF">AWB83_00076</name>
</gene>
<dbReference type="EMBL" id="FCOB02000001">
    <property type="protein sequence ID" value="SAK39407.1"/>
    <property type="molecule type" value="Genomic_DNA"/>
</dbReference>
<comment type="caution">
    <text evidence="1">The sequence shown here is derived from an EMBL/GenBank/DDBJ whole genome shotgun (WGS) entry which is preliminary data.</text>
</comment>
<evidence type="ECO:0000313" key="1">
    <source>
        <dbReference type="EMBL" id="SAK39407.1"/>
    </source>
</evidence>
<keyword evidence="2" id="KW-1185">Reference proteome</keyword>
<proteinExistence type="predicted"/>
<protein>
    <submittedName>
        <fullName evidence="1">Uncharacterized protein</fullName>
    </submittedName>
</protein>
<organism evidence="1 2">
    <name type="scientific">Caballeronia ptereochthonis</name>
    <dbReference type="NCBI Taxonomy" id="1777144"/>
    <lineage>
        <taxon>Bacteria</taxon>
        <taxon>Pseudomonadati</taxon>
        <taxon>Pseudomonadota</taxon>
        <taxon>Betaproteobacteria</taxon>
        <taxon>Burkholderiales</taxon>
        <taxon>Burkholderiaceae</taxon>
        <taxon>Caballeronia</taxon>
    </lineage>
</organism>
<accession>A0A157Z322</accession>
<name>A0A157Z322_9BURK</name>
<dbReference type="RefSeq" id="WP_087042278.1">
    <property type="nucleotide sequence ID" value="NZ_FCOB02000001.1"/>
</dbReference>
<sequence length="129" mass="14254">MHPNHHDVFRTLAELEARERHATEAFFDAWKHGVALAGVRFFGTGTREAFDLARTKWDLCPNVRLITAAIGPMSAGEKVFLAGMVSFYDAHDGGALLRRVGVHGLSDLGSLDAERREVIASLLVYYAGW</sequence>
<dbReference type="Proteomes" id="UP000054978">
    <property type="component" value="Unassembled WGS sequence"/>
</dbReference>
<dbReference type="OrthoDB" id="9009806at2"/>
<dbReference type="STRING" id="1777144.AWB83_00076"/>
<evidence type="ECO:0000313" key="2">
    <source>
        <dbReference type="Proteomes" id="UP000054978"/>
    </source>
</evidence>